<dbReference type="SUPFAM" id="SSF56563">
    <property type="entry name" value="Major capsid protein gp5"/>
    <property type="match status" value="1"/>
</dbReference>
<dbReference type="AlphaFoldDB" id="A0A7X2TNW2"/>
<dbReference type="RefSeq" id="WP_154457902.1">
    <property type="nucleotide sequence ID" value="NZ_VUMV01000004.1"/>
</dbReference>
<comment type="subcellular location">
    <subcellularLocation>
        <location evidence="1">Virion</location>
    </subcellularLocation>
</comment>
<protein>
    <submittedName>
        <fullName evidence="3">Phage major capsid protein</fullName>
    </submittedName>
</protein>
<keyword evidence="4" id="KW-1185">Reference proteome</keyword>
<dbReference type="InterPro" id="IPR054612">
    <property type="entry name" value="Phage_capsid-like_C"/>
</dbReference>
<dbReference type="NCBIfam" id="TIGR01554">
    <property type="entry name" value="major_cap_HK97"/>
    <property type="match status" value="1"/>
</dbReference>
<evidence type="ECO:0000313" key="4">
    <source>
        <dbReference type="Proteomes" id="UP000466864"/>
    </source>
</evidence>
<dbReference type="EMBL" id="VUMV01000004">
    <property type="protein sequence ID" value="MST81985.1"/>
    <property type="molecule type" value="Genomic_DNA"/>
</dbReference>
<organism evidence="3 4">
    <name type="scientific">Bilifractor porci</name>
    <dbReference type="NCBI Taxonomy" id="2606636"/>
    <lineage>
        <taxon>Bacteria</taxon>
        <taxon>Bacillati</taxon>
        <taxon>Bacillota</taxon>
        <taxon>Clostridia</taxon>
        <taxon>Lachnospirales</taxon>
        <taxon>Lachnospiraceae</taxon>
        <taxon>Bilifractor</taxon>
    </lineage>
</organism>
<dbReference type="InterPro" id="IPR024455">
    <property type="entry name" value="Phage_capsid"/>
</dbReference>
<accession>A0A7X2TNW2</accession>
<dbReference type="Pfam" id="PF05065">
    <property type="entry name" value="Phage_capsid"/>
    <property type="match status" value="1"/>
</dbReference>
<evidence type="ECO:0000313" key="3">
    <source>
        <dbReference type="EMBL" id="MST81985.1"/>
    </source>
</evidence>
<proteinExistence type="predicted"/>
<sequence length="416" mass="45116">MPTLRNKDEMNETQTAIAQRIANAAREGNTEDFELGLQDLFQNINDQILASAQSVGANADAAVLARRGVRQLTNEESKFYNTFIEAARSNKGNPMMALTGADKTFPTTIIEQVMEDMQQSHPLLAAVDAVNTTGLTRFIINKDGVPTIAYSVKGTDGATVNDDVTITGAATWGDVTAAVEAELTSGFETIDLGQFKLSAFMPIEEAMLDLGPAWIDSYIRTCLSEALSIGYEIGIVTGSGHNMPIGMDRSVADDVTVTAGVYPRKDKIAITDLNSDTYGNLIAQLAKTQTGKPRAVSNLVMVVNPFDYFKLIMPGTTVLNANGTYVNDVLPYPTQVIQSIAVPQGEAELGMAKRYFLGVGGSKGIQFSDDYKFLDDKRYYKIVAYANGRPKDNNAFLRLDISGLKPKYLKVQNVTA</sequence>
<dbReference type="Proteomes" id="UP000466864">
    <property type="component" value="Unassembled WGS sequence"/>
</dbReference>
<gene>
    <name evidence="3" type="ORF">FYJ60_06615</name>
</gene>
<name>A0A7X2TNW2_9FIRM</name>
<comment type="caution">
    <text evidence="3">The sequence shown here is derived from an EMBL/GenBank/DDBJ whole genome shotgun (WGS) entry which is preliminary data.</text>
</comment>
<evidence type="ECO:0000256" key="1">
    <source>
        <dbReference type="ARBA" id="ARBA00004328"/>
    </source>
</evidence>
<reference evidence="3 4" key="1">
    <citation type="submission" date="2019-08" db="EMBL/GenBank/DDBJ databases">
        <title>In-depth cultivation of the pig gut microbiome towards novel bacterial diversity and tailored functional studies.</title>
        <authorList>
            <person name="Wylensek D."/>
            <person name="Hitch T.C.A."/>
            <person name="Clavel T."/>
        </authorList>
    </citation>
    <scope>NUCLEOTIDE SEQUENCE [LARGE SCALE GENOMIC DNA]</scope>
    <source>
        <strain evidence="3 4">Oil+RF-744-WCA-WT-13</strain>
    </source>
</reference>
<feature type="domain" description="Phage capsid-like C-terminal" evidence="2">
    <location>
        <begin position="105"/>
        <end position="399"/>
    </location>
</feature>
<evidence type="ECO:0000259" key="2">
    <source>
        <dbReference type="Pfam" id="PF05065"/>
    </source>
</evidence>